<feature type="compositionally biased region" description="Low complexity" evidence="1">
    <location>
        <begin position="154"/>
        <end position="169"/>
    </location>
</feature>
<dbReference type="Proteomes" id="UP000503447">
    <property type="component" value="Chromosome"/>
</dbReference>
<keyword evidence="2" id="KW-0472">Membrane</keyword>
<evidence type="ECO:0000313" key="3">
    <source>
        <dbReference type="EMBL" id="QJW97070.1"/>
    </source>
</evidence>
<organism evidence="3 4">
    <name type="scientific">Frigoriglobus tundricola</name>
    <dbReference type="NCBI Taxonomy" id="2774151"/>
    <lineage>
        <taxon>Bacteria</taxon>
        <taxon>Pseudomonadati</taxon>
        <taxon>Planctomycetota</taxon>
        <taxon>Planctomycetia</taxon>
        <taxon>Gemmatales</taxon>
        <taxon>Gemmataceae</taxon>
        <taxon>Frigoriglobus</taxon>
    </lineage>
</organism>
<feature type="compositionally biased region" description="Basic and acidic residues" evidence="1">
    <location>
        <begin position="320"/>
        <end position="333"/>
    </location>
</feature>
<feature type="compositionally biased region" description="Basic and acidic residues" evidence="1">
    <location>
        <begin position="184"/>
        <end position="224"/>
    </location>
</feature>
<accession>A0A6M5YUK7</accession>
<evidence type="ECO:0000256" key="2">
    <source>
        <dbReference type="SAM" id="Phobius"/>
    </source>
</evidence>
<reference evidence="4" key="1">
    <citation type="submission" date="2020-05" db="EMBL/GenBank/DDBJ databases">
        <title>Frigoriglobus tundricola gen. nov., sp. nov., a psychrotolerant cellulolytic planctomycete of the family Gemmataceae with two divergent copies of 16S rRNA gene.</title>
        <authorList>
            <person name="Kulichevskaya I.S."/>
            <person name="Ivanova A.A."/>
            <person name="Naumoff D.G."/>
            <person name="Beletsky A.V."/>
            <person name="Rijpstra W.I.C."/>
            <person name="Sinninghe Damste J.S."/>
            <person name="Mardanov A.V."/>
            <person name="Ravin N.V."/>
            <person name="Dedysh S.N."/>
        </authorList>
    </citation>
    <scope>NUCLEOTIDE SEQUENCE [LARGE SCALE GENOMIC DNA]</scope>
    <source>
        <strain evidence="4">PL17</strain>
    </source>
</reference>
<keyword evidence="2" id="KW-1133">Transmembrane helix</keyword>
<dbReference type="SUPFAM" id="SSF50969">
    <property type="entry name" value="YVTN repeat-like/Quinoprotein amine dehydrogenase"/>
    <property type="match status" value="1"/>
</dbReference>
<dbReference type="KEGG" id="ftj:FTUN_4634"/>
<sequence>MLGRKAKCTKCGKSFRVPAALPAPGAPPVPAEPVPEAESAEVMMAEAVDPVEAVPPPANLPAAVPVPAVAALPSADPFDFSQPAPAKPAKPARSKDQAPPAPVPAPKPVAAPEPVPAKAAAPPAVSPEAPAPAAKPKPAPEPLSLGDDPPIGAPSPRAAAVAKSAPAEEGAADDPFAFSGPPAKGEKVEKPTKVKRRYTEDAPAKAKSGDEATPRKKDATDGKPDQPAPSKKSKPAPQGTSADGYNPFTDFDSPDEAAGDAPEPGKPARAYRGASKSGGLFKAVLITGVIGVCAAGLAVAATVAYVKNLRKEAEQLRKEAEELAKKNEKKDDEPTYVAPPGAPPGRDRLPDPKAPPEPAPKEPEPKAPVSGPGSGRPALVLPAKLKSFTVGALPPKLAPADKPRVSTELDAALPAVKRVFPPFDPTTADTCVLLQTRPAADGKGERLALDTYGPAGNRVADARIEYDGDGSVAPIADLSASATGVFFLYATAGKLTVWNVVEKKKLAEAVEPYADRPDHARAGLAAAYFAADPGQVVTVSTAGAVLLYDLAARKAVAEFVPPNGVPGKVALGQSVAVADGHGSVALAVAGVLYQVRSAPELPVLRKYDLEGDVSRSFGLAVSGTPGRVLYAFEVDKAGKKEKAVLGVAVEEAAKHVIYRWPDGLGDPKGTFWANGTGAGVATDRGVLWFDDDEGKFLPLVLTQPATTGLYAGDERYFWYLIPHPTVPTRSALRALPLPFNDATEYRKAFPANQPLRATRISATGLEK</sequence>
<feature type="region of interest" description="Disordered" evidence="1">
    <location>
        <begin position="73"/>
        <end position="273"/>
    </location>
</feature>
<proteinExistence type="predicted"/>
<feature type="compositionally biased region" description="Pro residues" evidence="1">
    <location>
        <begin position="129"/>
        <end position="141"/>
    </location>
</feature>
<name>A0A6M5YUK7_9BACT</name>
<evidence type="ECO:0000256" key="1">
    <source>
        <dbReference type="SAM" id="MobiDB-lite"/>
    </source>
</evidence>
<feature type="compositionally biased region" description="Pro residues" evidence="1">
    <location>
        <begin position="99"/>
        <end position="115"/>
    </location>
</feature>
<dbReference type="InterPro" id="IPR011044">
    <property type="entry name" value="Quino_amine_DH_bsu"/>
</dbReference>
<dbReference type="AlphaFoldDB" id="A0A6M5YUK7"/>
<keyword evidence="4" id="KW-1185">Reference proteome</keyword>
<feature type="region of interest" description="Disordered" evidence="1">
    <location>
        <begin position="320"/>
        <end position="378"/>
    </location>
</feature>
<feature type="region of interest" description="Disordered" evidence="1">
    <location>
        <begin position="19"/>
        <end position="38"/>
    </location>
</feature>
<dbReference type="EMBL" id="CP053452">
    <property type="protein sequence ID" value="QJW97070.1"/>
    <property type="molecule type" value="Genomic_DNA"/>
</dbReference>
<feature type="compositionally biased region" description="Low complexity" evidence="1">
    <location>
        <begin position="116"/>
        <end position="128"/>
    </location>
</feature>
<gene>
    <name evidence="3" type="ORF">FTUN_4634</name>
</gene>
<feature type="transmembrane region" description="Helical" evidence="2">
    <location>
        <begin position="279"/>
        <end position="306"/>
    </location>
</feature>
<keyword evidence="2" id="KW-0812">Transmembrane</keyword>
<feature type="compositionally biased region" description="Pro residues" evidence="1">
    <location>
        <begin position="24"/>
        <end position="33"/>
    </location>
</feature>
<evidence type="ECO:0000313" key="4">
    <source>
        <dbReference type="Proteomes" id="UP000503447"/>
    </source>
</evidence>
<protein>
    <submittedName>
        <fullName evidence="3">Uncharacterized protein</fullName>
    </submittedName>
</protein>